<organism evidence="1">
    <name type="scientific">Streptomyces sp. SID7958</name>
    <dbReference type="NCBI Taxonomy" id="2706093"/>
    <lineage>
        <taxon>Bacteria</taxon>
        <taxon>Bacillati</taxon>
        <taxon>Actinomycetota</taxon>
        <taxon>Actinomycetes</taxon>
        <taxon>Kitasatosporales</taxon>
        <taxon>Streptomycetaceae</taxon>
        <taxon>Streptomyces</taxon>
    </lineage>
</organism>
<feature type="non-terminal residue" evidence="1">
    <location>
        <position position="1"/>
    </location>
</feature>
<dbReference type="EMBL" id="JAAGMU010000942">
    <property type="protein sequence ID" value="NEC81015.1"/>
    <property type="molecule type" value="Genomic_DNA"/>
</dbReference>
<keyword evidence="1" id="KW-0808">Transferase</keyword>
<reference evidence="1" key="1">
    <citation type="submission" date="2020-01" db="EMBL/GenBank/DDBJ databases">
        <title>Insect and environment-associated Actinomycetes.</title>
        <authorList>
            <person name="Currrie C."/>
            <person name="Chevrette M."/>
            <person name="Carlson C."/>
            <person name="Stubbendieck R."/>
            <person name="Wendt-Pienkowski E."/>
        </authorList>
    </citation>
    <scope>NUCLEOTIDE SEQUENCE</scope>
    <source>
        <strain evidence="1">SID7958</strain>
    </source>
</reference>
<evidence type="ECO:0000313" key="1">
    <source>
        <dbReference type="EMBL" id="NEC81015.1"/>
    </source>
</evidence>
<comment type="caution">
    <text evidence="1">The sequence shown here is derived from an EMBL/GenBank/DDBJ whole genome shotgun (WGS) entry which is preliminary data.</text>
</comment>
<proteinExistence type="predicted"/>
<gene>
    <name evidence="1" type="ORF">G3I38_17690</name>
</gene>
<name>A0A6G3U3V5_9ACTN</name>
<protein>
    <submittedName>
        <fullName evidence="1">Glycosyltransferase family 1 protein</fullName>
    </submittedName>
</protein>
<sequence length="36" mass="3980">LRARGARQAAGWPSEDETVAQVLSVYDELTRPLPLI</sequence>
<accession>A0A6G3U3V5</accession>
<dbReference type="AlphaFoldDB" id="A0A6G3U3V5"/>
<dbReference type="GO" id="GO:0016740">
    <property type="term" value="F:transferase activity"/>
    <property type="evidence" value="ECO:0007669"/>
    <property type="project" value="UniProtKB-KW"/>
</dbReference>